<evidence type="ECO:0000259" key="2">
    <source>
        <dbReference type="Pfam" id="PF07760"/>
    </source>
</evidence>
<keyword evidence="1" id="KW-0472">Membrane</keyword>
<accession>A0A346PGP9</accession>
<protein>
    <submittedName>
        <fullName evidence="3">Membrane associated protein</fullName>
    </submittedName>
</protein>
<organism evidence="3 4">
    <name type="scientific">Natrarchaeobaculum sulfurireducens</name>
    <dbReference type="NCBI Taxonomy" id="2044521"/>
    <lineage>
        <taxon>Archaea</taxon>
        <taxon>Methanobacteriati</taxon>
        <taxon>Methanobacteriota</taxon>
        <taxon>Stenosarchaea group</taxon>
        <taxon>Halobacteria</taxon>
        <taxon>Halobacteriales</taxon>
        <taxon>Natrialbaceae</taxon>
        <taxon>Natrarchaeobaculum</taxon>
    </lineage>
</organism>
<reference evidence="4" key="1">
    <citation type="submission" date="2017-10" db="EMBL/GenBank/DDBJ databases">
        <title>Phenotypic and genomic properties of facultatively anaerobic sulfur-reducing natronoarchaea from hypersaline soda lakes.</title>
        <authorList>
            <person name="Sorokin D.Y."/>
            <person name="Kublanov I.V."/>
            <person name="Roman P."/>
            <person name="Sinninghe Damste J.S."/>
            <person name="Golyshin P.N."/>
            <person name="Rojo D."/>
            <person name="Ciordia S."/>
            <person name="Mena Md.C."/>
            <person name="Ferrer M."/>
            <person name="Messina E."/>
            <person name="Smedile F."/>
            <person name="La Spada G."/>
            <person name="La Cono V."/>
            <person name="Yakimov M.M."/>
        </authorList>
    </citation>
    <scope>NUCLEOTIDE SEQUENCE [LARGE SCALE GENOMIC DNA]</scope>
    <source>
        <strain evidence="4">AArc1</strain>
    </source>
</reference>
<feature type="domain" description="DUF1616" evidence="2">
    <location>
        <begin position="2"/>
        <end position="301"/>
    </location>
</feature>
<evidence type="ECO:0000313" key="4">
    <source>
        <dbReference type="Proteomes" id="UP000258707"/>
    </source>
</evidence>
<dbReference type="InterPro" id="IPR011674">
    <property type="entry name" value="DUF1616"/>
</dbReference>
<feature type="transmembrane region" description="Helical" evidence="1">
    <location>
        <begin position="95"/>
        <end position="117"/>
    </location>
</feature>
<dbReference type="AlphaFoldDB" id="A0A346PGP9"/>
<gene>
    <name evidence="3" type="ORF">AArc1_2379</name>
</gene>
<evidence type="ECO:0000313" key="3">
    <source>
        <dbReference type="EMBL" id="AXR78694.1"/>
    </source>
</evidence>
<feature type="transmembrane region" description="Helical" evidence="1">
    <location>
        <begin position="27"/>
        <end position="46"/>
    </location>
</feature>
<dbReference type="Proteomes" id="UP000258707">
    <property type="component" value="Chromosome"/>
</dbReference>
<dbReference type="EMBL" id="CP024047">
    <property type="protein sequence ID" value="AXR78694.1"/>
    <property type="molecule type" value="Genomic_DNA"/>
</dbReference>
<keyword evidence="1" id="KW-0812">Transmembrane</keyword>
<proteinExistence type="predicted"/>
<dbReference type="KEGG" id="nan:AArc1_2379"/>
<sequence>MISLAAIAAYAAVTSYPAGSTLRLLATFPLVLFIPGYALVSVLFPGTERTVRHPSGPLESVWAGIDVVERLGLSVALSLAIVPIVVLVLPFGAGLGTVSIAATLAGLSVVFAQLGVIRRLRTPQPQRFVVSPIAGINRLRANENAVATLSSILLVGAIALAAGALLLGFLAPASADGFTELGLYTEDDDGDLVAGEIQNEVEPGDSVPVTIALENNEGERTDYSVIVQEQVLEDGEIVERTELEQLDASVADGETATTDQSITPTVDEDETVRVSVLLYEGEPPEEPTNENADTETYFWVTVTDDPDTDDD</sequence>
<feature type="transmembrane region" description="Helical" evidence="1">
    <location>
        <begin position="67"/>
        <end position="89"/>
    </location>
</feature>
<name>A0A346PGP9_9EURY</name>
<evidence type="ECO:0000256" key="1">
    <source>
        <dbReference type="SAM" id="Phobius"/>
    </source>
</evidence>
<keyword evidence="1" id="KW-1133">Transmembrane helix</keyword>
<dbReference type="Pfam" id="PF07760">
    <property type="entry name" value="DUF1616"/>
    <property type="match status" value="1"/>
</dbReference>
<feature type="transmembrane region" description="Helical" evidence="1">
    <location>
        <begin position="146"/>
        <end position="171"/>
    </location>
</feature>